<dbReference type="GO" id="GO:0006355">
    <property type="term" value="P:regulation of DNA-templated transcription"/>
    <property type="evidence" value="ECO:0007669"/>
    <property type="project" value="InterPro"/>
</dbReference>
<gene>
    <name evidence="9" type="ordered locus">Calni_1034</name>
</gene>
<organism evidence="9 10">
    <name type="scientific">Calditerrivibrio nitroreducens (strain DSM 19672 / NBRC 101217 / Yu37-1)</name>
    <dbReference type="NCBI Taxonomy" id="768670"/>
    <lineage>
        <taxon>Bacteria</taxon>
        <taxon>Pseudomonadati</taxon>
        <taxon>Deferribacterota</taxon>
        <taxon>Deferribacteres</taxon>
        <taxon>Deferribacterales</taxon>
        <taxon>Calditerrivibrionaceae</taxon>
    </lineage>
</organism>
<dbReference type="SMART" id="SM00411">
    <property type="entry name" value="BHL"/>
    <property type="match status" value="1"/>
</dbReference>
<dbReference type="GO" id="GO:0009893">
    <property type="term" value="P:positive regulation of metabolic process"/>
    <property type="evidence" value="ECO:0007669"/>
    <property type="project" value="UniProtKB-ARBA"/>
</dbReference>
<evidence type="ECO:0000256" key="4">
    <source>
        <dbReference type="ARBA" id="ARBA00023015"/>
    </source>
</evidence>
<dbReference type="GO" id="GO:0030527">
    <property type="term" value="F:structural constituent of chromatin"/>
    <property type="evidence" value="ECO:0007669"/>
    <property type="project" value="InterPro"/>
</dbReference>
<dbReference type="InterPro" id="IPR010992">
    <property type="entry name" value="IHF-like_DNA-bd_dom_sf"/>
</dbReference>
<evidence type="ECO:0000256" key="6">
    <source>
        <dbReference type="ARBA" id="ARBA00023163"/>
    </source>
</evidence>
<dbReference type="InterPro" id="IPR005684">
    <property type="entry name" value="IHF_alpha"/>
</dbReference>
<dbReference type="GO" id="GO:0006417">
    <property type="term" value="P:regulation of translation"/>
    <property type="evidence" value="ECO:0007669"/>
    <property type="project" value="UniProtKB-KW"/>
</dbReference>
<dbReference type="Proteomes" id="UP000007039">
    <property type="component" value="Chromosome"/>
</dbReference>
<evidence type="ECO:0000256" key="5">
    <source>
        <dbReference type="ARBA" id="ARBA00023125"/>
    </source>
</evidence>
<keyword evidence="4" id="KW-0805">Transcription regulation</keyword>
<dbReference type="eggNOG" id="COG0776">
    <property type="taxonomic scope" value="Bacteria"/>
</dbReference>
<evidence type="ECO:0000256" key="3">
    <source>
        <dbReference type="ARBA" id="ARBA00022845"/>
    </source>
</evidence>
<proteinExistence type="inferred from homology"/>
<dbReference type="PANTHER" id="PTHR33175">
    <property type="entry name" value="DNA-BINDING PROTEIN HU"/>
    <property type="match status" value="1"/>
</dbReference>
<evidence type="ECO:0000256" key="2">
    <source>
        <dbReference type="ARBA" id="ARBA00018329"/>
    </source>
</evidence>
<accession>E4TI15</accession>
<sequence>MTKADIVDIIYETLGISKKDIYKVVDSVFNKIKDEILSKNNVKISGFGSFEVKTRGRRIGRNPKTGEEKVIEARTVVSFKPSRLLKEEVNAK</sequence>
<keyword evidence="5 9" id="KW-0238">DNA-binding</keyword>
<protein>
    <recommendedName>
        <fullName evidence="2">Integration host factor subunit alpha</fullName>
    </recommendedName>
</protein>
<keyword evidence="10" id="KW-1185">Reference proteome</keyword>
<dbReference type="PROSITE" id="PS00045">
    <property type="entry name" value="HISTONE_LIKE"/>
    <property type="match status" value="1"/>
</dbReference>
<dbReference type="KEGG" id="cni:Calni_1034"/>
<dbReference type="EMBL" id="CP002347">
    <property type="protein sequence ID" value="ADR18945.1"/>
    <property type="molecule type" value="Genomic_DNA"/>
</dbReference>
<dbReference type="InterPro" id="IPR020816">
    <property type="entry name" value="Histone-like_DNA-bd_CS"/>
</dbReference>
<evidence type="ECO:0000313" key="10">
    <source>
        <dbReference type="Proteomes" id="UP000007039"/>
    </source>
</evidence>
<dbReference type="PANTHER" id="PTHR33175:SF2">
    <property type="entry name" value="INTEGRATION HOST FACTOR SUBUNIT ALPHA"/>
    <property type="match status" value="1"/>
</dbReference>
<dbReference type="HOGENOM" id="CLU_105066_1_3_0"/>
<keyword evidence="7" id="KW-0233">DNA recombination</keyword>
<dbReference type="AlphaFoldDB" id="E4TI15"/>
<evidence type="ECO:0000256" key="8">
    <source>
        <dbReference type="RuleBase" id="RU003939"/>
    </source>
</evidence>
<dbReference type="GO" id="GO:0006310">
    <property type="term" value="P:DNA recombination"/>
    <property type="evidence" value="ECO:0007669"/>
    <property type="project" value="UniProtKB-KW"/>
</dbReference>
<evidence type="ECO:0000256" key="7">
    <source>
        <dbReference type="ARBA" id="ARBA00023172"/>
    </source>
</evidence>
<dbReference type="SUPFAM" id="SSF47729">
    <property type="entry name" value="IHF-like DNA-binding proteins"/>
    <property type="match status" value="1"/>
</dbReference>
<dbReference type="GO" id="GO:0003677">
    <property type="term" value="F:DNA binding"/>
    <property type="evidence" value="ECO:0007669"/>
    <property type="project" value="UniProtKB-KW"/>
</dbReference>
<dbReference type="Pfam" id="PF00216">
    <property type="entry name" value="Bac_DNA_binding"/>
    <property type="match status" value="1"/>
</dbReference>
<dbReference type="OrthoDB" id="9799835at2"/>
<dbReference type="RefSeq" id="WP_013451158.1">
    <property type="nucleotide sequence ID" value="NC_014758.1"/>
</dbReference>
<evidence type="ECO:0000256" key="1">
    <source>
        <dbReference type="ARBA" id="ARBA00010529"/>
    </source>
</evidence>
<reference evidence="9 10" key="2">
    <citation type="journal article" date="2011" name="Stand. Genomic Sci.">
        <title>Complete genome sequence of Calditerrivibrio nitroreducens type strain (Yu37-1).</title>
        <authorList>
            <person name="Pitluck S."/>
            <person name="Sikorski J."/>
            <person name="Zeytun A."/>
            <person name="Lapidus A."/>
            <person name="Nolan M."/>
            <person name="Lucas S."/>
            <person name="Hammon N."/>
            <person name="Deshpande S."/>
            <person name="Cheng J.F."/>
            <person name="Tapia R."/>
            <person name="Han C."/>
            <person name="Goodwin L."/>
            <person name="Liolios K."/>
            <person name="Pagani I."/>
            <person name="Ivanova N."/>
            <person name="Mavromatis K."/>
            <person name="Pati A."/>
            <person name="Chen A."/>
            <person name="Palaniappan K."/>
            <person name="Hauser L."/>
            <person name="Chang Y.J."/>
            <person name="Jeffries C.D."/>
            <person name="Detter J.C."/>
            <person name="Brambilla E."/>
            <person name="Djao O.D."/>
            <person name="Rohde M."/>
            <person name="Spring S."/>
            <person name="Goker M."/>
            <person name="Woyke T."/>
            <person name="Bristow J."/>
            <person name="Eisen J.A."/>
            <person name="Markowitz V."/>
            <person name="Hugenholtz P."/>
            <person name="Kyrpides N.C."/>
            <person name="Klenk H.P."/>
            <person name="Land M."/>
        </authorList>
    </citation>
    <scope>NUCLEOTIDE SEQUENCE [LARGE SCALE GENOMIC DNA]</scope>
    <source>
        <strain evidence="10">DSM 19672 / NBRC 101217 / Yu37-1</strain>
    </source>
</reference>
<dbReference type="Gene3D" id="4.10.520.10">
    <property type="entry name" value="IHF-like DNA-binding proteins"/>
    <property type="match status" value="1"/>
</dbReference>
<comment type="similarity">
    <text evidence="1 8">Belongs to the bacterial histone-like protein family.</text>
</comment>
<dbReference type="STRING" id="768670.Calni_1034"/>
<keyword evidence="3" id="KW-0810">Translation regulation</keyword>
<dbReference type="InterPro" id="IPR000119">
    <property type="entry name" value="Hist_DNA-bd"/>
</dbReference>
<reference key="1">
    <citation type="submission" date="2010-11" db="EMBL/GenBank/DDBJ databases">
        <title>The complete genome of chromosome of Calditerrivibrio nitroreducens DSM 19672.</title>
        <authorList>
            <consortium name="US DOE Joint Genome Institute (JGI-PGF)"/>
            <person name="Lucas S."/>
            <person name="Copeland A."/>
            <person name="Lapidus A."/>
            <person name="Bruce D."/>
            <person name="Goodwin L."/>
            <person name="Pitluck S."/>
            <person name="Kyrpides N."/>
            <person name="Mavromatis K."/>
            <person name="Ivanova N."/>
            <person name="Mikhailova N."/>
            <person name="Zeytun A."/>
            <person name="Brettin T."/>
            <person name="Detter J.C."/>
            <person name="Tapia R."/>
            <person name="Han C."/>
            <person name="Land M."/>
            <person name="Hauser L."/>
            <person name="Markowitz V."/>
            <person name="Cheng J.-F."/>
            <person name="Hugenholtz P."/>
            <person name="Woyke T."/>
            <person name="Wu D."/>
            <person name="Spring S."/>
            <person name="Schroeder M."/>
            <person name="Brambilla E."/>
            <person name="Klenk H.-P."/>
            <person name="Eisen J.A."/>
        </authorList>
    </citation>
    <scope>NUCLEOTIDE SEQUENCE [LARGE SCALE GENOMIC DNA]</scope>
    <source>
        <strain>DSM 19672</strain>
    </source>
</reference>
<evidence type="ECO:0000313" key="9">
    <source>
        <dbReference type="EMBL" id="ADR18945.1"/>
    </source>
</evidence>
<keyword evidence="6" id="KW-0804">Transcription</keyword>
<name>E4TI15_CALNY</name>
<dbReference type="PRINTS" id="PR01727">
    <property type="entry name" value="DNABINDINGHU"/>
</dbReference>
<dbReference type="GO" id="GO:0005829">
    <property type="term" value="C:cytosol"/>
    <property type="evidence" value="ECO:0007669"/>
    <property type="project" value="TreeGrafter"/>
</dbReference>
<dbReference type="CDD" id="cd13835">
    <property type="entry name" value="IHF_A"/>
    <property type="match status" value="1"/>
</dbReference>